<dbReference type="Proteomes" id="UP000743370">
    <property type="component" value="Unassembled WGS sequence"/>
</dbReference>
<keyword evidence="1" id="KW-0472">Membrane</keyword>
<sequence>MCFLSIYSSLFIPYLAIFSSSATYIINMGNCLRKSKISAQNNEECDASVVEKVEKVKVVRILSKLEAAEMEERMMKKKVMRLMVKNGGSCKSGGVRISVVMSQQELKRMLRCKDEAQQQSSMEEFLHAVKLRGRRILQVGGDCDHDRISSWKPSLDTIPEDCFINSNSTICKQ</sequence>
<evidence type="ECO:0000313" key="3">
    <source>
        <dbReference type="Proteomes" id="UP000743370"/>
    </source>
</evidence>
<comment type="caution">
    <text evidence="2">The sequence shown here is derived from an EMBL/GenBank/DDBJ whole genome shotgun (WGS) entry which is preliminary data.</text>
</comment>
<keyword evidence="1" id="KW-1133">Transmembrane helix</keyword>
<dbReference type="AlphaFoldDB" id="A0A8T0KEI9"/>
<proteinExistence type="predicted"/>
<gene>
    <name evidence="2" type="ORF">HKW66_Vig0144420</name>
</gene>
<evidence type="ECO:0000256" key="1">
    <source>
        <dbReference type="SAM" id="Phobius"/>
    </source>
</evidence>
<feature type="transmembrane region" description="Helical" evidence="1">
    <location>
        <begin position="6"/>
        <end position="26"/>
    </location>
</feature>
<protein>
    <submittedName>
        <fullName evidence="2">Uncharacterized protein</fullName>
    </submittedName>
</protein>
<accession>A0A8T0KEI9</accession>
<reference evidence="2 3" key="1">
    <citation type="submission" date="2020-05" db="EMBL/GenBank/DDBJ databases">
        <title>Vigna angularis (adzuki bean) Var. LongXiaoDou No. 4 denovo assembly.</title>
        <authorList>
            <person name="Xiang H."/>
        </authorList>
    </citation>
    <scope>NUCLEOTIDE SEQUENCE [LARGE SCALE GENOMIC DNA]</scope>
    <source>
        <tissue evidence="2">Leaf</tissue>
    </source>
</reference>
<evidence type="ECO:0000313" key="2">
    <source>
        <dbReference type="EMBL" id="KAG2397322.1"/>
    </source>
</evidence>
<organism evidence="2 3">
    <name type="scientific">Phaseolus angularis</name>
    <name type="common">Azuki bean</name>
    <name type="synonym">Vigna angularis</name>
    <dbReference type="NCBI Taxonomy" id="3914"/>
    <lineage>
        <taxon>Eukaryota</taxon>
        <taxon>Viridiplantae</taxon>
        <taxon>Streptophyta</taxon>
        <taxon>Embryophyta</taxon>
        <taxon>Tracheophyta</taxon>
        <taxon>Spermatophyta</taxon>
        <taxon>Magnoliopsida</taxon>
        <taxon>eudicotyledons</taxon>
        <taxon>Gunneridae</taxon>
        <taxon>Pentapetalae</taxon>
        <taxon>rosids</taxon>
        <taxon>fabids</taxon>
        <taxon>Fabales</taxon>
        <taxon>Fabaceae</taxon>
        <taxon>Papilionoideae</taxon>
        <taxon>50 kb inversion clade</taxon>
        <taxon>NPAAA clade</taxon>
        <taxon>indigoferoid/millettioid clade</taxon>
        <taxon>Phaseoleae</taxon>
        <taxon>Vigna</taxon>
    </lineage>
</organism>
<dbReference type="EMBL" id="JABFOF010000005">
    <property type="protein sequence ID" value="KAG2397322.1"/>
    <property type="molecule type" value="Genomic_DNA"/>
</dbReference>
<name>A0A8T0KEI9_PHAAN</name>
<keyword evidence="1" id="KW-0812">Transmembrane</keyword>